<evidence type="ECO:0000259" key="2">
    <source>
        <dbReference type="Pfam" id="PF21697"/>
    </source>
</evidence>
<dbReference type="InterPro" id="IPR050273">
    <property type="entry name" value="GppA/Ppx_hydrolase"/>
</dbReference>
<dbReference type="Proteomes" id="UP001528040">
    <property type="component" value="Unassembled WGS sequence"/>
</dbReference>
<dbReference type="Pfam" id="PF21697">
    <property type="entry name" value="Ppx_C"/>
    <property type="match status" value="1"/>
</dbReference>
<feature type="domain" description="Ppx/GppA phosphatase N-terminal" evidence="1">
    <location>
        <begin position="43"/>
        <end position="319"/>
    </location>
</feature>
<evidence type="ECO:0000259" key="1">
    <source>
        <dbReference type="Pfam" id="PF02541"/>
    </source>
</evidence>
<dbReference type="Gene3D" id="3.30.420.150">
    <property type="entry name" value="Exopolyphosphatase. Domain 2"/>
    <property type="match status" value="1"/>
</dbReference>
<dbReference type="Gene3D" id="1.10.3210.10">
    <property type="entry name" value="Hypothetical protein af1432"/>
    <property type="match status" value="1"/>
</dbReference>
<evidence type="ECO:0000313" key="4">
    <source>
        <dbReference type="Proteomes" id="UP001528040"/>
    </source>
</evidence>
<dbReference type="CDD" id="cd24052">
    <property type="entry name" value="ASKHA_NBD_HpPPX-GppA-like"/>
    <property type="match status" value="1"/>
</dbReference>
<organism evidence="3 4">
    <name type="scientific">Aliiroseovarius salicola</name>
    <dbReference type="NCBI Taxonomy" id="3009082"/>
    <lineage>
        <taxon>Bacteria</taxon>
        <taxon>Pseudomonadati</taxon>
        <taxon>Pseudomonadota</taxon>
        <taxon>Alphaproteobacteria</taxon>
        <taxon>Rhodobacterales</taxon>
        <taxon>Paracoccaceae</taxon>
        <taxon>Aliiroseovarius</taxon>
    </lineage>
</organism>
<proteinExistence type="predicted"/>
<feature type="domain" description="Exopolyphosphatase C-terminal" evidence="2">
    <location>
        <begin position="363"/>
        <end position="500"/>
    </location>
</feature>
<dbReference type="InterPro" id="IPR048951">
    <property type="entry name" value="Ppx_C"/>
</dbReference>
<dbReference type="PANTHER" id="PTHR30005:SF0">
    <property type="entry name" value="RETROGRADE REGULATION PROTEIN 2"/>
    <property type="match status" value="1"/>
</dbReference>
<gene>
    <name evidence="3" type="ORF">O2N63_05970</name>
</gene>
<sequence length="512" mass="57359">MNTETSTDEWGPFGRPIFEDPSARALSRVGVVDVGSNSVRMVVFDGAARSPAYFFNEKILCGLGSGLAQTGHLNRKGRARALSAIKRFQLLAKGMHLPPLTAVATAAVREASDGPDFRDEVLRETGLNLYVIDGEEEARLSAQGVLLGWPDAKGLMCDIGGSSLELAEINEGQVGKRITSPLGPLKLADVPGGKKGLKAEIKRVVEDLANEMGTDHKRLFLVGGSWRAIARLDMERRGYPLTVLHEYRMSSKSLQKTLKWIEEVDLDEVRQRTSTSATRMALVPIAAQVLKRLVRTFRPKEIAVSSYGIREGMLYEQMPDRIRRRDPLIEACRFAEQKDARVPGFGKALYDFLMPLYKSAKQNQKRLVKAACLLHDVSWRAHPDYRHEVCFDNATRANLGGLTHQERVFLGLALLHRYKNNRQGSRFENLFEILEEKDISRAEVLGKAMRFGAMFAMDGPQNKAELRYFPKKRELHLRLARDAQDLFGEVAANRFDTLASALDATPIVKKRR</sequence>
<evidence type="ECO:0000313" key="3">
    <source>
        <dbReference type="EMBL" id="MDA5093634.1"/>
    </source>
</evidence>
<dbReference type="InterPro" id="IPR043129">
    <property type="entry name" value="ATPase_NBD"/>
</dbReference>
<dbReference type="InterPro" id="IPR003695">
    <property type="entry name" value="Ppx_GppA_N"/>
</dbReference>
<name>A0ABT4VZN8_9RHOB</name>
<dbReference type="RefSeq" id="WP_271053316.1">
    <property type="nucleotide sequence ID" value="NZ_JAQIIO010000002.1"/>
</dbReference>
<dbReference type="SUPFAM" id="SSF109604">
    <property type="entry name" value="HD-domain/PDEase-like"/>
    <property type="match status" value="1"/>
</dbReference>
<dbReference type="EMBL" id="JAQIIO010000002">
    <property type="protein sequence ID" value="MDA5093634.1"/>
    <property type="molecule type" value="Genomic_DNA"/>
</dbReference>
<dbReference type="SUPFAM" id="SSF53067">
    <property type="entry name" value="Actin-like ATPase domain"/>
    <property type="match status" value="2"/>
</dbReference>
<reference evidence="3 4" key="1">
    <citation type="submission" date="2023-01" db="EMBL/GenBank/DDBJ databases">
        <authorList>
            <person name="Yoon J.-W."/>
        </authorList>
    </citation>
    <scope>NUCLEOTIDE SEQUENCE [LARGE SCALE GENOMIC DNA]</scope>
    <source>
        <strain evidence="3 4">KMU-50</strain>
    </source>
</reference>
<keyword evidence="4" id="KW-1185">Reference proteome</keyword>
<dbReference type="Pfam" id="PF02541">
    <property type="entry name" value="Ppx-GppA"/>
    <property type="match status" value="1"/>
</dbReference>
<dbReference type="PANTHER" id="PTHR30005">
    <property type="entry name" value="EXOPOLYPHOSPHATASE"/>
    <property type="match status" value="1"/>
</dbReference>
<dbReference type="Gene3D" id="3.30.420.40">
    <property type="match status" value="1"/>
</dbReference>
<accession>A0ABT4VZN8</accession>
<protein>
    <submittedName>
        <fullName evidence="3">Ppx/GppA family phosphatase</fullName>
    </submittedName>
</protein>
<comment type="caution">
    <text evidence="3">The sequence shown here is derived from an EMBL/GenBank/DDBJ whole genome shotgun (WGS) entry which is preliminary data.</text>
</comment>